<evidence type="ECO:0000259" key="5">
    <source>
        <dbReference type="Pfam" id="PF02384"/>
    </source>
</evidence>
<dbReference type="PRINTS" id="PR00507">
    <property type="entry name" value="N12N6MTFRASE"/>
</dbReference>
<dbReference type="GO" id="GO:0032259">
    <property type="term" value="P:methylation"/>
    <property type="evidence" value="ECO:0007669"/>
    <property type="project" value="UniProtKB-KW"/>
</dbReference>
<dbReference type="EMBL" id="FPAS01000003">
    <property type="protein sequence ID" value="SFT74915.1"/>
    <property type="molecule type" value="Genomic_DNA"/>
</dbReference>
<dbReference type="PANTHER" id="PTHR33841">
    <property type="entry name" value="DNA METHYLTRANSFERASE YEEA-RELATED"/>
    <property type="match status" value="1"/>
</dbReference>
<reference evidence="6 7" key="1">
    <citation type="submission" date="2016-10" db="EMBL/GenBank/DDBJ databases">
        <authorList>
            <person name="de Groot N.N."/>
        </authorList>
    </citation>
    <scope>NUCLEOTIDE SEQUENCE [LARGE SCALE GENOMIC DNA]</scope>
    <source>
        <strain evidence="6 7">CGMCC 1.7005</strain>
    </source>
</reference>
<feature type="domain" description="DNA methylase adenine-specific" evidence="5">
    <location>
        <begin position="330"/>
        <end position="572"/>
    </location>
</feature>
<evidence type="ECO:0000256" key="4">
    <source>
        <dbReference type="ARBA" id="ARBA00022691"/>
    </source>
</evidence>
<protein>
    <submittedName>
        <fullName evidence="6">N-6 DNA Methylase</fullName>
    </submittedName>
</protein>
<dbReference type="GO" id="GO:0003677">
    <property type="term" value="F:DNA binding"/>
    <property type="evidence" value="ECO:0007669"/>
    <property type="project" value="InterPro"/>
</dbReference>
<dbReference type="Pfam" id="PF02384">
    <property type="entry name" value="N6_Mtase"/>
    <property type="match status" value="1"/>
</dbReference>
<organism evidence="6 7">
    <name type="scientific">Lishizhenia tianjinensis</name>
    <dbReference type="NCBI Taxonomy" id="477690"/>
    <lineage>
        <taxon>Bacteria</taxon>
        <taxon>Pseudomonadati</taxon>
        <taxon>Bacteroidota</taxon>
        <taxon>Flavobacteriia</taxon>
        <taxon>Flavobacteriales</taxon>
        <taxon>Crocinitomicaceae</taxon>
        <taxon>Lishizhenia</taxon>
    </lineage>
</organism>
<gene>
    <name evidence="6" type="ORF">SAMN05216474_2140</name>
</gene>
<name>A0A1I7AJ90_9FLAO</name>
<evidence type="ECO:0000313" key="6">
    <source>
        <dbReference type="EMBL" id="SFT74915.1"/>
    </source>
</evidence>
<dbReference type="Gene3D" id="3.40.50.150">
    <property type="entry name" value="Vaccinia Virus protein VP39"/>
    <property type="match status" value="1"/>
</dbReference>
<dbReference type="Proteomes" id="UP000236454">
    <property type="component" value="Unassembled WGS sequence"/>
</dbReference>
<keyword evidence="3" id="KW-0808">Transferase</keyword>
<evidence type="ECO:0000256" key="3">
    <source>
        <dbReference type="ARBA" id="ARBA00022679"/>
    </source>
</evidence>
<dbReference type="SUPFAM" id="SSF53335">
    <property type="entry name" value="S-adenosyl-L-methionine-dependent methyltransferases"/>
    <property type="match status" value="1"/>
</dbReference>
<dbReference type="InterPro" id="IPR003356">
    <property type="entry name" value="DNA_methylase_A-5"/>
</dbReference>
<evidence type="ECO:0000256" key="2">
    <source>
        <dbReference type="ARBA" id="ARBA00022603"/>
    </source>
</evidence>
<dbReference type="AlphaFoldDB" id="A0A1I7AJ90"/>
<dbReference type="PANTHER" id="PTHR33841:SF5">
    <property type="entry name" value="DNA METHYLASE (MODIFICATION METHYLASE) (METHYLTRANSFERASE)-RELATED"/>
    <property type="match status" value="1"/>
</dbReference>
<keyword evidence="7" id="KW-1185">Reference proteome</keyword>
<proteinExistence type="inferred from homology"/>
<keyword evidence="4" id="KW-0949">S-adenosyl-L-methionine</keyword>
<dbReference type="RefSeq" id="WP_090249257.1">
    <property type="nucleotide sequence ID" value="NZ_FPAS01000003.1"/>
</dbReference>
<dbReference type="STRING" id="477690.SAMN05216474_2140"/>
<keyword evidence="2 6" id="KW-0489">Methyltransferase</keyword>
<dbReference type="InterPro" id="IPR050953">
    <property type="entry name" value="N4_N6_ade-DNA_methylase"/>
</dbReference>
<evidence type="ECO:0000313" key="7">
    <source>
        <dbReference type="Proteomes" id="UP000236454"/>
    </source>
</evidence>
<accession>A0A1I7AJ90</accession>
<dbReference type="InterPro" id="IPR029063">
    <property type="entry name" value="SAM-dependent_MTases_sf"/>
</dbReference>
<sequence length="920" mass="104750">MPVVNYNERSWAIDVISHINVYLSNRDKRIKGAGGENTIKNNRSSLFPDVLLFGDKNQGEIIQGWELKMPDTAINDSELISNAILKANILKLDSFVLWNVKSAVLYVRSEVDSDDFEILYSWDDIRINNRSEVKDNEQIWKELLDNILETLFSYFESGRIMGRIAAEVLSLTSVIDIILENTDATAQELINGSRSNNILNAQINTWWRSSSNEYPAYTSEDKYKVLAKVVLTDWVIKIVFGHIIKNYFDEAKRIDLIDFNTDVSEAIDLLKEITDSCNFWNIFSINIGQENISTTAWNQIIQLNTFLLELNIAGIDVKILHDILQTSINNAKRRIAGQFSTPVKLAELLARITITDKTKSVLDPCCGTGTIIASAAKIKTEVGIVDDEVINTIWASDKYAFPIQLATLSLSKPENFGKILKIFRKDVIELSVGENINFKDPNNGQNVTIPFTRVGYVISNLPFIQQEDIRHLNPDIAQINNWISNQVETDLSLPGRSDIYTYIPFYLYNILEDEGQIGLILSNAWLGTNYGADFIQLLQYFYELKHIVISANGKWFENADVVTTLLIAEKRVHPSTVLSTSAIGFHRLEESLNSIDDVSAVADDILLKNNSDIVSSVSYTNERILQLKELGLSWSSLFVDLNWILNIQDRFIPVNEIFDIARGERRGWNPMFYPAAGHGIEPDYIRPVLKNLRGAQARGLSCRPNKEAFCCSEDISTLEALNHNGALNWIRSFENLTNTNGRPLTEVLQRTGSRWYEMRAETMADFVANINYDKSLFISRLENRAFVDQRLIRFSLLENKSEAEMILIHALLNSIMSMFFIESLGFGRGLGALDLSKDKIEENFRILSPELLDEESSQAIIDSFQPLLNRERFPLDIELQQEDRVNFERTVFSAFNIEEYMETVTESLTQLFNIRQAVTD</sequence>
<dbReference type="OrthoDB" id="9814572at2"/>
<comment type="similarity">
    <text evidence="1">Belongs to the N(4)/N(6)-methyltransferase family.</text>
</comment>
<dbReference type="GO" id="GO:0008170">
    <property type="term" value="F:N-methyltransferase activity"/>
    <property type="evidence" value="ECO:0007669"/>
    <property type="project" value="InterPro"/>
</dbReference>
<evidence type="ECO:0000256" key="1">
    <source>
        <dbReference type="ARBA" id="ARBA00006594"/>
    </source>
</evidence>